<proteinExistence type="predicted"/>
<dbReference type="GO" id="GO:0043565">
    <property type="term" value="F:sequence-specific DNA binding"/>
    <property type="evidence" value="ECO:0007669"/>
    <property type="project" value="InterPro"/>
</dbReference>
<dbReference type="PRINTS" id="PR00033">
    <property type="entry name" value="HTHASNC"/>
</dbReference>
<dbReference type="InterPro" id="IPR000485">
    <property type="entry name" value="AsnC-type_HTH_dom"/>
</dbReference>
<keyword evidence="6" id="KW-1185">Reference proteome</keyword>
<dbReference type="InterPro" id="IPR011008">
    <property type="entry name" value="Dimeric_a/b-barrel"/>
</dbReference>
<dbReference type="EMBL" id="LN890655">
    <property type="protein sequence ID" value="CUS02641.2"/>
    <property type="molecule type" value="Genomic_DNA"/>
</dbReference>
<dbReference type="Gene3D" id="3.30.70.920">
    <property type="match status" value="1"/>
</dbReference>
<reference evidence="5" key="1">
    <citation type="submission" date="2016-01" db="EMBL/GenBank/DDBJ databases">
        <authorList>
            <person name="Mcilroy J.S."/>
            <person name="Karst M S."/>
            <person name="Albertsen M."/>
        </authorList>
    </citation>
    <scope>NUCLEOTIDE SEQUENCE</scope>
    <source>
        <strain evidence="5">Cfx-K</strain>
    </source>
</reference>
<organism evidence="5 6">
    <name type="scientific">Candidatus Promineifilum breve</name>
    <dbReference type="NCBI Taxonomy" id="1806508"/>
    <lineage>
        <taxon>Bacteria</taxon>
        <taxon>Bacillati</taxon>
        <taxon>Chloroflexota</taxon>
        <taxon>Ardenticatenia</taxon>
        <taxon>Candidatus Promineifilales</taxon>
        <taxon>Candidatus Promineifilaceae</taxon>
        <taxon>Candidatus Promineifilum</taxon>
    </lineage>
</organism>
<dbReference type="Pfam" id="PF13412">
    <property type="entry name" value="HTH_24"/>
    <property type="match status" value="1"/>
</dbReference>
<dbReference type="InterPro" id="IPR036390">
    <property type="entry name" value="WH_DNA-bd_sf"/>
</dbReference>
<dbReference type="GO" id="GO:0043200">
    <property type="term" value="P:response to amino acid"/>
    <property type="evidence" value="ECO:0007669"/>
    <property type="project" value="TreeGrafter"/>
</dbReference>
<evidence type="ECO:0000256" key="2">
    <source>
        <dbReference type="ARBA" id="ARBA00023125"/>
    </source>
</evidence>
<sequence>MTNMVVLDELDRTLLRDLQEDARLSNAELARRVDLSATGLHKRLRRLEEAGIITGYVAQVDREALGFDMLCFVQVTLQRHEPDAVANFRREVQAMAEVLECHHLTGEFDYLLKVVVHNRKHLEQFILYRLTPVRGMDKIRTSLVLSEIKSSAAVPVSVPSYLE</sequence>
<feature type="domain" description="HTH asnC-type" evidence="4">
    <location>
        <begin position="7"/>
        <end position="68"/>
    </location>
</feature>
<dbReference type="SMART" id="SM00344">
    <property type="entry name" value="HTH_ASNC"/>
    <property type="match status" value="1"/>
</dbReference>
<dbReference type="PANTHER" id="PTHR30154">
    <property type="entry name" value="LEUCINE-RESPONSIVE REGULATORY PROTEIN"/>
    <property type="match status" value="1"/>
</dbReference>
<evidence type="ECO:0000259" key="4">
    <source>
        <dbReference type="PROSITE" id="PS50956"/>
    </source>
</evidence>
<evidence type="ECO:0000256" key="3">
    <source>
        <dbReference type="ARBA" id="ARBA00023163"/>
    </source>
</evidence>
<gene>
    <name evidence="5" type="primary">lrp</name>
    <name evidence="5" type="ORF">CFX0092_A0763</name>
</gene>
<accession>A0A160SYQ7</accession>
<keyword evidence="1" id="KW-0805">Transcription regulation</keyword>
<evidence type="ECO:0000256" key="1">
    <source>
        <dbReference type="ARBA" id="ARBA00023015"/>
    </source>
</evidence>
<dbReference type="GO" id="GO:0005829">
    <property type="term" value="C:cytosol"/>
    <property type="evidence" value="ECO:0007669"/>
    <property type="project" value="TreeGrafter"/>
</dbReference>
<evidence type="ECO:0000313" key="6">
    <source>
        <dbReference type="Proteomes" id="UP000215027"/>
    </source>
</evidence>
<dbReference type="InterPro" id="IPR036388">
    <property type="entry name" value="WH-like_DNA-bd_sf"/>
</dbReference>
<dbReference type="Pfam" id="PF01037">
    <property type="entry name" value="AsnC_trans_reg"/>
    <property type="match status" value="1"/>
</dbReference>
<name>A0A160SYQ7_9CHLR</name>
<dbReference type="OrthoDB" id="66249at2"/>
<dbReference type="InterPro" id="IPR019888">
    <property type="entry name" value="Tscrpt_reg_AsnC-like"/>
</dbReference>
<dbReference type="PROSITE" id="PS50956">
    <property type="entry name" value="HTH_ASNC_2"/>
    <property type="match status" value="1"/>
</dbReference>
<dbReference type="CDD" id="cd00090">
    <property type="entry name" value="HTH_ARSR"/>
    <property type="match status" value="1"/>
</dbReference>
<dbReference type="PANTHER" id="PTHR30154:SF34">
    <property type="entry name" value="TRANSCRIPTIONAL REGULATOR AZLB"/>
    <property type="match status" value="1"/>
</dbReference>
<dbReference type="KEGG" id="pbf:CFX0092_A0763"/>
<dbReference type="Gene3D" id="1.10.10.10">
    <property type="entry name" value="Winged helix-like DNA-binding domain superfamily/Winged helix DNA-binding domain"/>
    <property type="match status" value="1"/>
</dbReference>
<dbReference type="RefSeq" id="WP_095042230.1">
    <property type="nucleotide sequence ID" value="NZ_LN890655.1"/>
</dbReference>
<keyword evidence="2" id="KW-0238">DNA-binding</keyword>
<dbReference type="Proteomes" id="UP000215027">
    <property type="component" value="Chromosome I"/>
</dbReference>
<dbReference type="AlphaFoldDB" id="A0A160SYQ7"/>
<keyword evidence="3" id="KW-0804">Transcription</keyword>
<dbReference type="InterPro" id="IPR011991">
    <property type="entry name" value="ArsR-like_HTH"/>
</dbReference>
<protein>
    <submittedName>
        <fullName evidence="5">Leucine-responsive regulatory protein</fullName>
    </submittedName>
</protein>
<dbReference type="InterPro" id="IPR019887">
    <property type="entry name" value="Tscrpt_reg_AsnC/Lrp_C"/>
</dbReference>
<dbReference type="SUPFAM" id="SSF46785">
    <property type="entry name" value="Winged helix' DNA-binding domain"/>
    <property type="match status" value="1"/>
</dbReference>
<evidence type="ECO:0000313" key="5">
    <source>
        <dbReference type="EMBL" id="CUS02641.2"/>
    </source>
</evidence>
<dbReference type="SUPFAM" id="SSF54909">
    <property type="entry name" value="Dimeric alpha+beta barrel"/>
    <property type="match status" value="1"/>
</dbReference>